<dbReference type="Gene3D" id="2.20.28.120">
    <property type="entry name" value="Ribosomal protein L33"/>
    <property type="match status" value="1"/>
</dbReference>
<dbReference type="GO" id="GO:0005737">
    <property type="term" value="C:cytoplasm"/>
    <property type="evidence" value="ECO:0007669"/>
    <property type="project" value="UniProtKB-ARBA"/>
</dbReference>
<evidence type="ECO:0000256" key="1">
    <source>
        <dbReference type="ARBA" id="ARBA00007596"/>
    </source>
</evidence>
<dbReference type="GO" id="GO:0006412">
    <property type="term" value="P:translation"/>
    <property type="evidence" value="ECO:0007669"/>
    <property type="project" value="UniProtKB-UniRule"/>
</dbReference>
<dbReference type="SUPFAM" id="SSF57829">
    <property type="entry name" value="Zn-binding ribosomal proteins"/>
    <property type="match status" value="1"/>
</dbReference>
<evidence type="ECO:0000256" key="4">
    <source>
        <dbReference type="ARBA" id="ARBA00035176"/>
    </source>
</evidence>
<comment type="similarity">
    <text evidence="1 5">Belongs to the bacterial ribosomal protein bL33 family.</text>
</comment>
<sequence>MTQDTLQRMQCSNCKNVTYFTTKNRKTIERKLEFKKYCRFCRGHKVHKEGKRK</sequence>
<comment type="caution">
    <text evidence="6">The sequence shown here is derived from an EMBL/GenBank/DDBJ whole genome shotgun (WGS) entry which is preliminary data.</text>
</comment>
<protein>
    <recommendedName>
        <fullName evidence="4 5">Large ribosomal subunit protein bL33</fullName>
    </recommendedName>
</protein>
<accession>A0A1G2Q2W6</accession>
<dbReference type="InterPro" id="IPR001705">
    <property type="entry name" value="Ribosomal_bL33"/>
</dbReference>
<evidence type="ECO:0000313" key="6">
    <source>
        <dbReference type="EMBL" id="OHA54191.1"/>
    </source>
</evidence>
<dbReference type="InterPro" id="IPR038584">
    <property type="entry name" value="Ribosomal_bL33_sf"/>
</dbReference>
<dbReference type="EMBL" id="MHSZ01000001">
    <property type="protein sequence ID" value="OHA54191.1"/>
    <property type="molecule type" value="Genomic_DNA"/>
</dbReference>
<gene>
    <name evidence="5" type="primary">rpmG</name>
    <name evidence="6" type="ORF">A2991_02660</name>
</gene>
<dbReference type="Proteomes" id="UP000177865">
    <property type="component" value="Unassembled WGS sequence"/>
</dbReference>
<keyword evidence="3 5" id="KW-0687">Ribonucleoprotein</keyword>
<dbReference type="GO" id="GO:0005840">
    <property type="term" value="C:ribosome"/>
    <property type="evidence" value="ECO:0007669"/>
    <property type="project" value="UniProtKB-KW"/>
</dbReference>
<evidence type="ECO:0000313" key="7">
    <source>
        <dbReference type="Proteomes" id="UP000177865"/>
    </source>
</evidence>
<keyword evidence="2 5" id="KW-0689">Ribosomal protein</keyword>
<organism evidence="6 7">
    <name type="scientific">Candidatus Terrybacteria bacterium RIFCSPLOWO2_01_FULL_58_14</name>
    <dbReference type="NCBI Taxonomy" id="1802369"/>
    <lineage>
        <taxon>Bacteria</taxon>
        <taxon>Candidatus Terryibacteriota</taxon>
    </lineage>
</organism>
<evidence type="ECO:0000256" key="2">
    <source>
        <dbReference type="ARBA" id="ARBA00022980"/>
    </source>
</evidence>
<name>A0A1G2Q2W6_9BACT</name>
<evidence type="ECO:0000256" key="3">
    <source>
        <dbReference type="ARBA" id="ARBA00023274"/>
    </source>
</evidence>
<dbReference type="NCBIfam" id="TIGR01023">
    <property type="entry name" value="rpmG_bact"/>
    <property type="match status" value="1"/>
</dbReference>
<dbReference type="Pfam" id="PF00471">
    <property type="entry name" value="Ribosomal_L33"/>
    <property type="match status" value="1"/>
</dbReference>
<dbReference type="GO" id="GO:1990904">
    <property type="term" value="C:ribonucleoprotein complex"/>
    <property type="evidence" value="ECO:0007669"/>
    <property type="project" value="UniProtKB-KW"/>
</dbReference>
<dbReference type="AlphaFoldDB" id="A0A1G2Q2W6"/>
<evidence type="ECO:0000256" key="5">
    <source>
        <dbReference type="HAMAP-Rule" id="MF_00294"/>
    </source>
</evidence>
<reference evidence="6 7" key="1">
    <citation type="journal article" date="2016" name="Nat. Commun.">
        <title>Thousands of microbial genomes shed light on interconnected biogeochemical processes in an aquifer system.</title>
        <authorList>
            <person name="Anantharaman K."/>
            <person name="Brown C.T."/>
            <person name="Hug L.A."/>
            <person name="Sharon I."/>
            <person name="Castelle C.J."/>
            <person name="Probst A.J."/>
            <person name="Thomas B.C."/>
            <person name="Singh A."/>
            <person name="Wilkins M.J."/>
            <person name="Karaoz U."/>
            <person name="Brodie E.L."/>
            <person name="Williams K.H."/>
            <person name="Hubbard S.S."/>
            <person name="Banfield J.F."/>
        </authorList>
    </citation>
    <scope>NUCLEOTIDE SEQUENCE [LARGE SCALE GENOMIC DNA]</scope>
</reference>
<proteinExistence type="inferred from homology"/>
<dbReference type="HAMAP" id="MF_00294">
    <property type="entry name" value="Ribosomal_bL33"/>
    <property type="match status" value="1"/>
</dbReference>
<dbReference type="GO" id="GO:0003735">
    <property type="term" value="F:structural constituent of ribosome"/>
    <property type="evidence" value="ECO:0007669"/>
    <property type="project" value="InterPro"/>
</dbReference>
<dbReference type="InterPro" id="IPR011332">
    <property type="entry name" value="Ribosomal_zn-bd"/>
</dbReference>
<dbReference type="NCBIfam" id="NF001764">
    <property type="entry name" value="PRK00504.1"/>
    <property type="match status" value="1"/>
</dbReference>